<evidence type="ECO:0000256" key="2">
    <source>
        <dbReference type="ARBA" id="ARBA00022670"/>
    </source>
</evidence>
<dbReference type="RefSeq" id="WP_200270705.1">
    <property type="nucleotide sequence ID" value="NZ_JAENIJ010000016.1"/>
</dbReference>
<keyword evidence="2" id="KW-0645">Protease</keyword>
<dbReference type="InterPro" id="IPR001563">
    <property type="entry name" value="Peptidase_S10"/>
</dbReference>
<feature type="signal peptide" evidence="7">
    <location>
        <begin position="1"/>
        <end position="17"/>
    </location>
</feature>
<evidence type="ECO:0000256" key="4">
    <source>
        <dbReference type="ARBA" id="ARBA00022801"/>
    </source>
</evidence>
<evidence type="ECO:0000256" key="3">
    <source>
        <dbReference type="ARBA" id="ARBA00022729"/>
    </source>
</evidence>
<evidence type="ECO:0000256" key="1">
    <source>
        <dbReference type="ARBA" id="ARBA00022645"/>
    </source>
</evidence>
<feature type="region of interest" description="Disordered" evidence="6">
    <location>
        <begin position="16"/>
        <end position="48"/>
    </location>
</feature>
<keyword evidence="3 7" id="KW-0732">Signal</keyword>
<dbReference type="PANTHER" id="PTHR11802:SF3">
    <property type="entry name" value="RETINOID-INDUCIBLE SERINE CARBOXYPEPTIDASE"/>
    <property type="match status" value="1"/>
</dbReference>
<gene>
    <name evidence="8" type="ORF">JIN85_11335</name>
</gene>
<dbReference type="PROSITE" id="PS00131">
    <property type="entry name" value="CARBOXYPEPT_SER_SER"/>
    <property type="match status" value="1"/>
</dbReference>
<keyword evidence="4" id="KW-0378">Hydrolase</keyword>
<comment type="caution">
    <text evidence="8">The sequence shown here is derived from an EMBL/GenBank/DDBJ whole genome shotgun (WGS) entry which is preliminary data.</text>
</comment>
<dbReference type="PANTHER" id="PTHR11802">
    <property type="entry name" value="SERINE PROTEASE FAMILY S10 SERINE CARBOXYPEPTIDASE"/>
    <property type="match status" value="1"/>
</dbReference>
<proteinExistence type="predicted"/>
<dbReference type="Proteomes" id="UP000603141">
    <property type="component" value="Unassembled WGS sequence"/>
</dbReference>
<dbReference type="Gene3D" id="3.40.50.1820">
    <property type="entry name" value="alpha/beta hydrolase"/>
    <property type="match status" value="1"/>
</dbReference>
<keyword evidence="5" id="KW-0325">Glycoprotein</keyword>
<organism evidence="8 9">
    <name type="scientific">Luteolibacter pohnpeiensis</name>
    <dbReference type="NCBI Taxonomy" id="454153"/>
    <lineage>
        <taxon>Bacteria</taxon>
        <taxon>Pseudomonadati</taxon>
        <taxon>Verrucomicrobiota</taxon>
        <taxon>Verrucomicrobiia</taxon>
        <taxon>Verrucomicrobiales</taxon>
        <taxon>Verrucomicrobiaceae</taxon>
        <taxon>Luteolibacter</taxon>
    </lineage>
</organism>
<accession>A0A934VRB2</accession>
<feature type="compositionally biased region" description="Basic and acidic residues" evidence="6">
    <location>
        <begin position="22"/>
        <end position="43"/>
    </location>
</feature>
<evidence type="ECO:0000313" key="8">
    <source>
        <dbReference type="EMBL" id="MBK1883011.1"/>
    </source>
</evidence>
<dbReference type="SUPFAM" id="SSF53474">
    <property type="entry name" value="alpha/beta-Hydrolases"/>
    <property type="match status" value="1"/>
</dbReference>
<reference evidence="8" key="1">
    <citation type="submission" date="2021-01" db="EMBL/GenBank/DDBJ databases">
        <title>Modified the classification status of verrucomicrobia.</title>
        <authorList>
            <person name="Feng X."/>
        </authorList>
    </citation>
    <scope>NUCLEOTIDE SEQUENCE</scope>
    <source>
        <strain evidence="8">KCTC 22041</strain>
    </source>
</reference>
<sequence length="502" mass="55668">MKPVLSLLLMTSMAVFAQPSPPKDKPKSDDSKKSESKESRDPVVTENAVTIDGKRIPYKATTGKLELQKKDGDPSAYIFHVSYERTDIQDSSKRPVIFAFNGGPGSSAVWLHIGAFGPRKVEFPGDGTMPPPPPARMIENPNSLLDVADIVFIDPVSTGYSRAGKDVNASDFHGVDGDIRSVGDFIRRWVTEHDRWDSPKYLLGESYGGIRAAGLSEHLQSRYGMSLNGVIMLSTLMDFRTLQSSQGNNLAYEVFLPSFTGVAHHFKKIQGDRDSLVAECRDFAFGEYAAALIKGTAISDEELKSVSEKLEKYTGIDAQFWRDHDLRVSSSLFRTELLRKEGKAIGRFDGRVAWDSGDATSQFPRGDASYSVAYGPFATAMLNYLGSDLGWKEDQPYEILTGEVQPWKWNASNGYVNMSDELSGALKENPYLRVLVMGGYTDLATPPSGMEYSIHQMMDLPKSLRGHITFTHYDGGHMFYLNPPDLTKARKDIVHFIQAEPS</sequence>
<evidence type="ECO:0000256" key="6">
    <source>
        <dbReference type="SAM" id="MobiDB-lite"/>
    </source>
</evidence>
<dbReference type="GO" id="GO:0006508">
    <property type="term" value="P:proteolysis"/>
    <property type="evidence" value="ECO:0007669"/>
    <property type="project" value="UniProtKB-KW"/>
</dbReference>
<dbReference type="InterPro" id="IPR029058">
    <property type="entry name" value="AB_hydrolase_fold"/>
</dbReference>
<evidence type="ECO:0000256" key="7">
    <source>
        <dbReference type="SAM" id="SignalP"/>
    </source>
</evidence>
<dbReference type="InterPro" id="IPR018202">
    <property type="entry name" value="Ser_caboxypep_ser_AS"/>
</dbReference>
<dbReference type="GO" id="GO:0004185">
    <property type="term" value="F:serine-type carboxypeptidase activity"/>
    <property type="evidence" value="ECO:0007669"/>
    <property type="project" value="InterPro"/>
</dbReference>
<evidence type="ECO:0000313" key="9">
    <source>
        <dbReference type="Proteomes" id="UP000603141"/>
    </source>
</evidence>
<name>A0A934VRB2_9BACT</name>
<dbReference type="EMBL" id="JAENIJ010000016">
    <property type="protein sequence ID" value="MBK1883011.1"/>
    <property type="molecule type" value="Genomic_DNA"/>
</dbReference>
<keyword evidence="1" id="KW-0121">Carboxypeptidase</keyword>
<evidence type="ECO:0000256" key="5">
    <source>
        <dbReference type="ARBA" id="ARBA00023180"/>
    </source>
</evidence>
<protein>
    <submittedName>
        <fullName evidence="8">Peptidase S10</fullName>
    </submittedName>
</protein>
<keyword evidence="9" id="KW-1185">Reference proteome</keyword>
<dbReference type="Pfam" id="PF00450">
    <property type="entry name" value="Peptidase_S10"/>
    <property type="match status" value="1"/>
</dbReference>
<dbReference type="AlphaFoldDB" id="A0A934VRB2"/>
<feature type="chain" id="PRO_5036966824" evidence="7">
    <location>
        <begin position="18"/>
        <end position="502"/>
    </location>
</feature>